<protein>
    <submittedName>
        <fullName evidence="1">Phage gp6-like head-tail connector protein</fullName>
    </submittedName>
</protein>
<dbReference type="InterPro" id="IPR021146">
    <property type="entry name" value="Phage_gp6-like_head-tail"/>
</dbReference>
<dbReference type="AlphaFoldDB" id="A0A449I4K0"/>
<name>A0A449I4K0_9BACE</name>
<dbReference type="Proteomes" id="UP000396835">
    <property type="component" value="Unassembled WGS sequence"/>
</dbReference>
<dbReference type="OrthoDB" id="1033487at2"/>
<reference evidence="1 2" key="1">
    <citation type="submission" date="2019-02" db="EMBL/GenBank/DDBJ databases">
        <authorList>
            <consortium name="Pathogen Informatics"/>
        </authorList>
    </citation>
    <scope>NUCLEOTIDE SEQUENCE [LARGE SCALE GENOMIC DNA]</scope>
    <source>
        <strain evidence="1 2">3012STDY7078512</strain>
    </source>
</reference>
<organism evidence="1 2">
    <name type="scientific">Prevotella heparinolytica</name>
    <dbReference type="NCBI Taxonomy" id="28113"/>
    <lineage>
        <taxon>Bacteria</taxon>
        <taxon>Pseudomonadati</taxon>
        <taxon>Bacteroidota</taxon>
        <taxon>Bacteroidia</taxon>
        <taxon>Bacteroidales</taxon>
        <taxon>Bacteroidaceae</taxon>
        <taxon>Bacteroides</taxon>
    </lineage>
</organism>
<dbReference type="NCBIfam" id="TIGR01560">
    <property type="entry name" value="put_DNA_pack"/>
    <property type="match status" value="1"/>
</dbReference>
<sequence>MELYVSVEALKAHLNVDYDNDDDYLESLSATAQASIEKYIQRPLSDCEKGGELNPMLIHAIKILAGGFYANREPVAYANAQPLPYTLDYLVRPFIKYT</sequence>
<dbReference type="RefSeq" id="WP_131752382.1">
    <property type="nucleotide sequence ID" value="NZ_CAACYH010000004.1"/>
</dbReference>
<evidence type="ECO:0000313" key="2">
    <source>
        <dbReference type="Proteomes" id="UP000396835"/>
    </source>
</evidence>
<dbReference type="EMBL" id="CAACYH010000004">
    <property type="protein sequence ID" value="VFB14378.1"/>
    <property type="molecule type" value="Genomic_DNA"/>
</dbReference>
<dbReference type="CDD" id="cd08054">
    <property type="entry name" value="gp6"/>
    <property type="match status" value="1"/>
</dbReference>
<proteinExistence type="predicted"/>
<dbReference type="Gene3D" id="1.10.3230.30">
    <property type="entry name" value="Phage gp6-like head-tail connector protein"/>
    <property type="match status" value="1"/>
</dbReference>
<gene>
    <name evidence="1" type="ORF">NCTC7812_01930</name>
</gene>
<dbReference type="Pfam" id="PF05135">
    <property type="entry name" value="Phage_connect_1"/>
    <property type="match status" value="1"/>
</dbReference>
<dbReference type="InterPro" id="IPR006450">
    <property type="entry name" value="Phage_HK97_gp6-like"/>
</dbReference>
<accession>A0A449I4K0</accession>
<evidence type="ECO:0000313" key="1">
    <source>
        <dbReference type="EMBL" id="VFB14378.1"/>
    </source>
</evidence>